<dbReference type="PANTHER" id="PTHR47584:SF14">
    <property type="entry name" value="L10-INTERACTING MYB DOMAIN-CONTAINING PROTEIN-LIKE"/>
    <property type="match status" value="1"/>
</dbReference>
<feature type="domain" description="Myb/SANT-like" evidence="2">
    <location>
        <begin position="35"/>
        <end position="129"/>
    </location>
</feature>
<dbReference type="InterPro" id="IPR024752">
    <property type="entry name" value="Myb/SANT-like_dom"/>
</dbReference>
<dbReference type="PANTHER" id="PTHR47584">
    <property type="match status" value="1"/>
</dbReference>
<reference evidence="3" key="1">
    <citation type="submission" date="2020-06" db="EMBL/GenBank/DDBJ databases">
        <authorList>
            <person name="Li T."/>
            <person name="Hu X."/>
            <person name="Zhang T."/>
            <person name="Song X."/>
            <person name="Zhang H."/>
            <person name="Dai N."/>
            <person name="Sheng W."/>
            <person name="Hou X."/>
            <person name="Wei L."/>
        </authorList>
    </citation>
    <scope>NUCLEOTIDE SEQUENCE</scope>
    <source>
        <strain evidence="3">3651</strain>
        <tissue evidence="3">Leaf</tissue>
    </source>
</reference>
<feature type="compositionally biased region" description="Pro residues" evidence="1">
    <location>
        <begin position="9"/>
        <end position="22"/>
    </location>
</feature>
<dbReference type="EMBL" id="JACGWO010000010">
    <property type="protein sequence ID" value="KAK4416658.1"/>
    <property type="molecule type" value="Genomic_DNA"/>
</dbReference>
<dbReference type="Proteomes" id="UP001293254">
    <property type="component" value="Unassembled WGS sequence"/>
</dbReference>
<accession>A0AAE2CC23</accession>
<evidence type="ECO:0000313" key="3">
    <source>
        <dbReference type="EMBL" id="KAK4416658.1"/>
    </source>
</evidence>
<dbReference type="SUPFAM" id="SSF101447">
    <property type="entry name" value="Formin homology 2 domain (FH2 domain)"/>
    <property type="match status" value="1"/>
</dbReference>
<dbReference type="Pfam" id="PF12776">
    <property type="entry name" value="Myb_DNA-bind_3"/>
    <property type="match status" value="1"/>
</dbReference>
<proteinExistence type="predicted"/>
<dbReference type="InterPro" id="IPR045026">
    <property type="entry name" value="LIMYB"/>
</dbReference>
<gene>
    <name evidence="3" type="ORF">Salat_2491300</name>
</gene>
<feature type="region of interest" description="Disordered" evidence="1">
    <location>
        <begin position="1"/>
        <end position="22"/>
    </location>
</feature>
<evidence type="ECO:0000256" key="1">
    <source>
        <dbReference type="SAM" id="MobiDB-lite"/>
    </source>
</evidence>
<name>A0AAE2CC23_9LAMI</name>
<comment type="caution">
    <text evidence="3">The sequence shown here is derived from an EMBL/GenBank/DDBJ whole genome shotgun (WGS) entry which is preliminary data.</text>
</comment>
<evidence type="ECO:0000259" key="2">
    <source>
        <dbReference type="Pfam" id="PF12776"/>
    </source>
</evidence>
<dbReference type="AlphaFoldDB" id="A0AAE2CC23"/>
<protein>
    <recommendedName>
        <fullName evidence="2">Myb/SANT-like domain-containing protein</fullName>
    </recommendedName>
</protein>
<organism evidence="3 4">
    <name type="scientific">Sesamum alatum</name>
    <dbReference type="NCBI Taxonomy" id="300844"/>
    <lineage>
        <taxon>Eukaryota</taxon>
        <taxon>Viridiplantae</taxon>
        <taxon>Streptophyta</taxon>
        <taxon>Embryophyta</taxon>
        <taxon>Tracheophyta</taxon>
        <taxon>Spermatophyta</taxon>
        <taxon>Magnoliopsida</taxon>
        <taxon>eudicotyledons</taxon>
        <taxon>Gunneridae</taxon>
        <taxon>Pentapetalae</taxon>
        <taxon>asterids</taxon>
        <taxon>lamiids</taxon>
        <taxon>Lamiales</taxon>
        <taxon>Pedaliaceae</taxon>
        <taxon>Sesamum</taxon>
    </lineage>
</organism>
<reference evidence="3" key="2">
    <citation type="journal article" date="2024" name="Plant">
        <title>Genomic evolution and insights into agronomic trait innovations of Sesamum species.</title>
        <authorList>
            <person name="Miao H."/>
            <person name="Wang L."/>
            <person name="Qu L."/>
            <person name="Liu H."/>
            <person name="Sun Y."/>
            <person name="Le M."/>
            <person name="Wang Q."/>
            <person name="Wei S."/>
            <person name="Zheng Y."/>
            <person name="Lin W."/>
            <person name="Duan Y."/>
            <person name="Cao H."/>
            <person name="Xiong S."/>
            <person name="Wang X."/>
            <person name="Wei L."/>
            <person name="Li C."/>
            <person name="Ma Q."/>
            <person name="Ju M."/>
            <person name="Zhao R."/>
            <person name="Li G."/>
            <person name="Mu C."/>
            <person name="Tian Q."/>
            <person name="Mei H."/>
            <person name="Zhang T."/>
            <person name="Gao T."/>
            <person name="Zhang H."/>
        </authorList>
    </citation>
    <scope>NUCLEOTIDE SEQUENCE</scope>
    <source>
        <strain evidence="3">3651</strain>
    </source>
</reference>
<keyword evidence="4" id="KW-1185">Reference proteome</keyword>
<sequence length="166" mass="19001">MVEANLGPLAPPPPPPPPPPPFNPRPQSYYFYPTRWTKHVDMAFIQALYYKAVRGQKQLLRTPNMDSLNYARSIVNACFNWSSKYVIFKRRLERLRLRFSTFKSIIDSPGFQWDRRTNFVSAIDEQWNDLALIIPLLVGGTDEVCTAVPLKTGRVDDGLECGESQP</sequence>
<evidence type="ECO:0000313" key="4">
    <source>
        <dbReference type="Proteomes" id="UP001293254"/>
    </source>
</evidence>